<dbReference type="EC" id="2.8.1.13" evidence="9"/>
<dbReference type="NCBIfam" id="TIGR00420">
    <property type="entry name" value="trmU"/>
    <property type="match status" value="1"/>
</dbReference>
<dbReference type="Gene3D" id="2.30.30.280">
    <property type="entry name" value="Adenine nucleotide alpha hydrolases-like domains"/>
    <property type="match status" value="1"/>
</dbReference>
<feature type="site" description="Interaction with tRNA" evidence="9">
    <location>
        <position position="330"/>
    </location>
</feature>
<keyword evidence="1 9" id="KW-0820">tRNA-binding</keyword>
<dbReference type="InterPro" id="IPR014729">
    <property type="entry name" value="Rossmann-like_a/b/a_fold"/>
</dbReference>
<keyword evidence="13" id="KW-1185">Reference proteome</keyword>
<evidence type="ECO:0000313" key="13">
    <source>
        <dbReference type="Proteomes" id="UP001295463"/>
    </source>
</evidence>
<dbReference type="Gene3D" id="2.40.30.10">
    <property type="entry name" value="Translation factors"/>
    <property type="match status" value="1"/>
</dbReference>
<evidence type="ECO:0000313" key="12">
    <source>
        <dbReference type="EMBL" id="CAH2032589.1"/>
    </source>
</evidence>
<dbReference type="InterPro" id="IPR046885">
    <property type="entry name" value="MnmA-like_C"/>
</dbReference>
<dbReference type="SUPFAM" id="SSF52402">
    <property type="entry name" value="Adenine nucleotide alpha hydrolases-like"/>
    <property type="match status" value="1"/>
</dbReference>
<dbReference type="Gene3D" id="3.40.50.620">
    <property type="entry name" value="HUPs"/>
    <property type="match status" value="1"/>
</dbReference>
<dbReference type="HAMAP" id="MF_00144">
    <property type="entry name" value="tRNA_thiouridyl_MnmA"/>
    <property type="match status" value="1"/>
</dbReference>
<reference evidence="12 13" key="1">
    <citation type="submission" date="2022-03" db="EMBL/GenBank/DDBJ databases">
        <authorList>
            <person name="Koch H."/>
        </authorList>
    </citation>
    <scope>NUCLEOTIDE SEQUENCE [LARGE SCALE GENOMIC DNA]</scope>
    <source>
        <strain evidence="12 13">G1</strain>
    </source>
</reference>
<feature type="domain" description="tRNA-specific 2-thiouridylase MnmA-like central" evidence="11">
    <location>
        <begin position="209"/>
        <end position="265"/>
    </location>
</feature>
<dbReference type="InterPro" id="IPR046884">
    <property type="entry name" value="MnmA-like_central"/>
</dbReference>
<evidence type="ECO:0000256" key="7">
    <source>
        <dbReference type="ARBA" id="ARBA00023157"/>
    </source>
</evidence>
<feature type="region of interest" description="Interaction with tRNA" evidence="9">
    <location>
        <begin position="141"/>
        <end position="143"/>
    </location>
</feature>
<proteinExistence type="inferred from homology"/>
<comment type="subcellular location">
    <subcellularLocation>
        <location evidence="9">Cytoplasm</location>
    </subcellularLocation>
</comment>
<keyword evidence="2 9" id="KW-0808">Transferase</keyword>
<dbReference type="Proteomes" id="UP001295463">
    <property type="component" value="Chromosome"/>
</dbReference>
<keyword evidence="6 9" id="KW-0694">RNA-binding</keyword>
<sequence length="352" mass="39147">MSRIAVAMSGGVDSSTTAALLQQQGHEVFGITMRLFEPLKTGPGSAVHDAAVVAAHLGIPHHVADFEEEFRRLIISDFIAQYQNGQTPNPCVRCNRFIKFGRLLETARELGAEFLATGHYVRKTVDPDGTSHLRVARNSRKDQTYFLYTLTQEQLRQIIFPLGEVESKDEVRRLAAQFGLPVAQKSDSQEVCFIPNDDYVAFLEGQGGITATPGEIIHLNGRVVGRHQGTHRYTIGQRKGMGIAWSEPLHVLAIDTQHNRLVVGEQQHLLKAGLAAEEVSWLIEPPAEEFETTCKIRYRHQPVACRVTIAPNNRCRVRFHEPQRSVTPGQALVFYQGDEVLGGGRIVGPEEE</sequence>
<dbReference type="EMBL" id="OW150024">
    <property type="protein sequence ID" value="CAH2032589.1"/>
    <property type="molecule type" value="Genomic_DNA"/>
</dbReference>
<dbReference type="InterPro" id="IPR023382">
    <property type="entry name" value="MnmA-like_central_sf"/>
</dbReference>
<comment type="caution">
    <text evidence="9">Lacks conserved residue(s) required for the propagation of feature annotation.</text>
</comment>
<feature type="binding site" evidence="9">
    <location>
        <position position="33"/>
    </location>
    <ligand>
        <name>ATP</name>
        <dbReference type="ChEBI" id="CHEBI:30616"/>
    </ligand>
</feature>
<dbReference type="InterPro" id="IPR004506">
    <property type="entry name" value="MnmA-like"/>
</dbReference>
<comment type="similarity">
    <text evidence="9">Belongs to the MnmA/TRMU family.</text>
</comment>
<evidence type="ECO:0000256" key="4">
    <source>
        <dbReference type="ARBA" id="ARBA00022741"/>
    </source>
</evidence>
<evidence type="ECO:0000256" key="6">
    <source>
        <dbReference type="ARBA" id="ARBA00022884"/>
    </source>
</evidence>
<gene>
    <name evidence="9 12" type="primary">mnmA</name>
    <name evidence="12" type="ORF">GEAMG1_2753</name>
</gene>
<keyword evidence="3 9" id="KW-0819">tRNA processing</keyword>
<protein>
    <recommendedName>
        <fullName evidence="9">tRNA-specific 2-thiouridylase MnmA</fullName>
        <ecNumber evidence="9">2.8.1.13</ecNumber>
    </recommendedName>
</protein>
<feature type="binding site" evidence="9">
    <location>
        <begin position="7"/>
        <end position="14"/>
    </location>
    <ligand>
        <name>ATP</name>
        <dbReference type="ChEBI" id="CHEBI:30616"/>
    </ligand>
</feature>
<dbReference type="CDD" id="cd01998">
    <property type="entry name" value="MnmA_TRMU-like"/>
    <property type="match status" value="1"/>
</dbReference>
<dbReference type="Pfam" id="PF20258">
    <property type="entry name" value="tRNA_Me_trans_C"/>
    <property type="match status" value="1"/>
</dbReference>
<name>A0ABN8HII4_9BACT</name>
<dbReference type="NCBIfam" id="NF001138">
    <property type="entry name" value="PRK00143.1"/>
    <property type="match status" value="1"/>
</dbReference>
<evidence type="ECO:0000256" key="3">
    <source>
        <dbReference type="ARBA" id="ARBA00022694"/>
    </source>
</evidence>
<keyword evidence="7" id="KW-1015">Disulfide bond</keyword>
<dbReference type="Pfam" id="PF03054">
    <property type="entry name" value="tRNA_Me_trans"/>
    <property type="match status" value="1"/>
</dbReference>
<accession>A0ABN8HII4</accession>
<evidence type="ECO:0000256" key="1">
    <source>
        <dbReference type="ARBA" id="ARBA00022555"/>
    </source>
</evidence>
<feature type="active site" description="Cysteine persulfide intermediate" evidence="9">
    <location>
        <position position="192"/>
    </location>
</feature>
<evidence type="ECO:0000256" key="8">
    <source>
        <dbReference type="ARBA" id="ARBA00051542"/>
    </source>
</evidence>
<feature type="domain" description="tRNA-specific 2-thiouridylase MnmA-like C-terminal" evidence="10">
    <location>
        <begin position="273"/>
        <end position="346"/>
    </location>
</feature>
<evidence type="ECO:0000256" key="5">
    <source>
        <dbReference type="ARBA" id="ARBA00022840"/>
    </source>
</evidence>
<comment type="function">
    <text evidence="9">Catalyzes the 2-thiolation of uridine at the wobble position (U34) of tRNA, leading to the formation of s(2)U34.</text>
</comment>
<feature type="active site" description="Nucleophile" evidence="9">
    <location>
        <position position="94"/>
    </location>
</feature>
<dbReference type="PANTHER" id="PTHR11933:SF5">
    <property type="entry name" value="MITOCHONDRIAL TRNA-SPECIFIC 2-THIOURIDYLASE 1"/>
    <property type="match status" value="1"/>
</dbReference>
<feature type="site" description="Interaction with tRNA" evidence="9">
    <location>
        <position position="119"/>
    </location>
</feature>
<evidence type="ECO:0000259" key="11">
    <source>
        <dbReference type="Pfam" id="PF20259"/>
    </source>
</evidence>
<feature type="binding site" evidence="9">
    <location>
        <position position="118"/>
    </location>
    <ligand>
        <name>ATP</name>
        <dbReference type="ChEBI" id="CHEBI:30616"/>
    </ligand>
</feature>
<dbReference type="PANTHER" id="PTHR11933">
    <property type="entry name" value="TRNA 5-METHYLAMINOMETHYL-2-THIOURIDYLATE -METHYLTRANSFERASE"/>
    <property type="match status" value="1"/>
</dbReference>
<keyword evidence="4 9" id="KW-0547">Nucleotide-binding</keyword>
<comment type="catalytic activity">
    <reaction evidence="8 9">
        <text>S-sulfanyl-L-cysteinyl-[protein] + uridine(34) in tRNA + AH2 + ATP = 2-thiouridine(34) in tRNA + L-cysteinyl-[protein] + A + AMP + diphosphate + H(+)</text>
        <dbReference type="Rhea" id="RHEA:47032"/>
        <dbReference type="Rhea" id="RHEA-COMP:10131"/>
        <dbReference type="Rhea" id="RHEA-COMP:11726"/>
        <dbReference type="Rhea" id="RHEA-COMP:11727"/>
        <dbReference type="Rhea" id="RHEA-COMP:11728"/>
        <dbReference type="ChEBI" id="CHEBI:13193"/>
        <dbReference type="ChEBI" id="CHEBI:15378"/>
        <dbReference type="ChEBI" id="CHEBI:17499"/>
        <dbReference type="ChEBI" id="CHEBI:29950"/>
        <dbReference type="ChEBI" id="CHEBI:30616"/>
        <dbReference type="ChEBI" id="CHEBI:33019"/>
        <dbReference type="ChEBI" id="CHEBI:61963"/>
        <dbReference type="ChEBI" id="CHEBI:65315"/>
        <dbReference type="ChEBI" id="CHEBI:87170"/>
        <dbReference type="ChEBI" id="CHEBI:456215"/>
        <dbReference type="EC" id="2.8.1.13"/>
    </reaction>
</comment>
<dbReference type="RefSeq" id="WP_305733331.1">
    <property type="nucleotide sequence ID" value="NZ_OW150024.1"/>
</dbReference>
<keyword evidence="5 9" id="KW-0067">ATP-binding</keyword>
<feature type="region of interest" description="Interaction with tRNA" evidence="9">
    <location>
        <begin position="297"/>
        <end position="298"/>
    </location>
</feature>
<dbReference type="Pfam" id="PF20259">
    <property type="entry name" value="tRNA_Me_trans_M"/>
    <property type="match status" value="1"/>
</dbReference>
<organism evidence="12 13">
    <name type="scientific">Trichlorobacter ammonificans</name>
    <dbReference type="NCBI Taxonomy" id="2916410"/>
    <lineage>
        <taxon>Bacteria</taxon>
        <taxon>Pseudomonadati</taxon>
        <taxon>Thermodesulfobacteriota</taxon>
        <taxon>Desulfuromonadia</taxon>
        <taxon>Geobacterales</taxon>
        <taxon>Geobacteraceae</taxon>
        <taxon>Trichlorobacter</taxon>
    </lineage>
</organism>
<dbReference type="GO" id="GO:0103016">
    <property type="term" value="F:tRNA-uridine 2-sulfurtransferase activity"/>
    <property type="evidence" value="ECO:0007669"/>
    <property type="project" value="UniProtKB-EC"/>
</dbReference>
<keyword evidence="9" id="KW-0963">Cytoplasm</keyword>
<evidence type="ECO:0000256" key="2">
    <source>
        <dbReference type="ARBA" id="ARBA00022679"/>
    </source>
</evidence>
<evidence type="ECO:0000259" key="10">
    <source>
        <dbReference type="Pfam" id="PF20258"/>
    </source>
</evidence>
<evidence type="ECO:0000256" key="9">
    <source>
        <dbReference type="HAMAP-Rule" id="MF_00144"/>
    </source>
</evidence>